<dbReference type="EMBL" id="HBEC01043711">
    <property type="protein sequence ID" value="CAD8309772.1"/>
    <property type="molecule type" value="Transcribed_RNA"/>
</dbReference>
<dbReference type="AlphaFoldDB" id="A0A7R9Z8M0"/>
<sequence length="295" mass="32398">MAAGRGGDAAWSRMNCHDTTLVEQEVMGHIIRLSQNPASEHLGTTVWDASIVLAKYLEKNMRKGEFSRPRLKGKRVLELGAGMGLGGMAFALLDANVVLTDTVDVVPLLKRNCEANLGCGTVQVRELDWYQPDQVLPLNPPFDYVIAADCIYHEHIVEQFHRTVMDVTNDKSIVLVVNELRSHSVHSAFMSAFEPTHVIKIIPHSKMDDFFQHPNIQIFYMKKLKPKKAKYASSEAVSTASVHPGSTPLAEAADSLSEHDDDHGGLSPAPKQMADGQGGLEAVVRQTEGLSIHTP</sequence>
<feature type="region of interest" description="Disordered" evidence="1">
    <location>
        <begin position="240"/>
        <end position="295"/>
    </location>
</feature>
<dbReference type="SUPFAM" id="SSF53335">
    <property type="entry name" value="S-adenosyl-L-methionine-dependent methyltransferases"/>
    <property type="match status" value="1"/>
</dbReference>
<evidence type="ECO:0008006" key="3">
    <source>
        <dbReference type="Google" id="ProtNLM"/>
    </source>
</evidence>
<dbReference type="Pfam" id="PF10294">
    <property type="entry name" value="Methyltransf_16"/>
    <property type="match status" value="1"/>
</dbReference>
<reference evidence="2" key="1">
    <citation type="submission" date="2021-01" db="EMBL/GenBank/DDBJ databases">
        <authorList>
            <person name="Corre E."/>
            <person name="Pelletier E."/>
            <person name="Niang G."/>
            <person name="Scheremetjew M."/>
            <person name="Finn R."/>
            <person name="Kale V."/>
            <person name="Holt S."/>
            <person name="Cochrane G."/>
            <person name="Meng A."/>
            <person name="Brown T."/>
            <person name="Cohen L."/>
        </authorList>
    </citation>
    <scope>NUCLEOTIDE SEQUENCE</scope>
    <source>
        <strain evidence="2">CCMP219</strain>
    </source>
</reference>
<gene>
    <name evidence="2" type="ORF">CEUR00632_LOCUS20359</name>
</gene>
<name>A0A7R9Z8M0_9CHLO</name>
<protein>
    <recommendedName>
        <fullName evidence="3">Calmodulin-lysine N-methyltransferase</fullName>
    </recommendedName>
</protein>
<proteinExistence type="predicted"/>
<evidence type="ECO:0000256" key="1">
    <source>
        <dbReference type="SAM" id="MobiDB-lite"/>
    </source>
</evidence>
<dbReference type="InterPro" id="IPR029063">
    <property type="entry name" value="SAM-dependent_MTases_sf"/>
</dbReference>
<evidence type="ECO:0000313" key="2">
    <source>
        <dbReference type="EMBL" id="CAD8309772.1"/>
    </source>
</evidence>
<accession>A0A7R9Z8M0</accession>
<dbReference type="InterPro" id="IPR019410">
    <property type="entry name" value="Methyltransf_16"/>
</dbReference>
<dbReference type="Gene3D" id="3.40.50.150">
    <property type="entry name" value="Vaccinia Virus protein VP39"/>
    <property type="match status" value="1"/>
</dbReference>
<organism evidence="2">
    <name type="scientific">Chlamydomonas euryale</name>
    <dbReference type="NCBI Taxonomy" id="1486919"/>
    <lineage>
        <taxon>Eukaryota</taxon>
        <taxon>Viridiplantae</taxon>
        <taxon>Chlorophyta</taxon>
        <taxon>core chlorophytes</taxon>
        <taxon>Chlorophyceae</taxon>
        <taxon>CS clade</taxon>
        <taxon>Chlamydomonadales</taxon>
        <taxon>Chlamydomonadaceae</taxon>
        <taxon>Chlamydomonas</taxon>
    </lineage>
</organism>
<dbReference type="PANTHER" id="PTHR14614">
    <property type="entry name" value="HEPATOCELLULAR CARCINOMA-ASSOCIATED ANTIGEN"/>
    <property type="match status" value="1"/>
</dbReference>
<dbReference type="PANTHER" id="PTHR14614:SF123">
    <property type="entry name" value="OS04G0645500 PROTEIN"/>
    <property type="match status" value="1"/>
</dbReference>